<feature type="region of interest" description="Disordered" evidence="6">
    <location>
        <begin position="89"/>
        <end position="116"/>
    </location>
</feature>
<evidence type="ECO:0000256" key="3">
    <source>
        <dbReference type="ARBA" id="ARBA00022777"/>
    </source>
</evidence>
<dbReference type="CDD" id="cd14014">
    <property type="entry name" value="STKc_PknB_like"/>
    <property type="match status" value="1"/>
</dbReference>
<dbReference type="RefSeq" id="WP_104981992.1">
    <property type="nucleotide sequence ID" value="NZ_CP012673.1"/>
</dbReference>
<dbReference type="OrthoDB" id="9813021at2"/>
<evidence type="ECO:0000313" key="9">
    <source>
        <dbReference type="Proteomes" id="UP000238348"/>
    </source>
</evidence>
<feature type="region of interest" description="Disordered" evidence="6">
    <location>
        <begin position="387"/>
        <end position="454"/>
    </location>
</feature>
<keyword evidence="1" id="KW-0808">Transferase</keyword>
<reference evidence="8 9" key="1">
    <citation type="submission" date="2015-09" db="EMBL/GenBank/DDBJ databases">
        <title>Sorangium comparison.</title>
        <authorList>
            <person name="Zaburannyi N."/>
            <person name="Bunk B."/>
            <person name="Overmann J."/>
            <person name="Mueller R."/>
        </authorList>
    </citation>
    <scope>NUCLEOTIDE SEQUENCE [LARGE SCALE GENOMIC DNA]</scope>
    <source>
        <strain evidence="8 9">So ce26</strain>
    </source>
</reference>
<name>A0A2L0EVH2_SORCE</name>
<protein>
    <recommendedName>
        <fullName evidence="7">Protein kinase domain-containing protein</fullName>
    </recommendedName>
</protein>
<dbReference type="GO" id="GO:0004674">
    <property type="term" value="F:protein serine/threonine kinase activity"/>
    <property type="evidence" value="ECO:0007669"/>
    <property type="project" value="TreeGrafter"/>
</dbReference>
<dbReference type="InterPro" id="IPR011009">
    <property type="entry name" value="Kinase-like_dom_sf"/>
</dbReference>
<dbReference type="PANTHER" id="PTHR43289:SF6">
    <property type="entry name" value="SERINE_THREONINE-PROTEIN KINASE NEKL-3"/>
    <property type="match status" value="1"/>
</dbReference>
<evidence type="ECO:0000256" key="5">
    <source>
        <dbReference type="PROSITE-ProRule" id="PRU10141"/>
    </source>
</evidence>
<feature type="compositionally biased region" description="Polar residues" evidence="6">
    <location>
        <begin position="425"/>
        <end position="434"/>
    </location>
</feature>
<sequence>MDRLRSSAPLDAGLPSSERFLRGRLLGGRYLIEQQIGAGAMGRVYRARHVGLGRTCAVKIIRERAAAPARGAGCRTSLRACTTRLAAPPRRAGLGRRGSSGADERPRTGARSRSGGVAPGDAVLRFHVEALATGRLDHPNIVRVLDFGCEPAPVLAARPSSPRAGDLEAEPPSLWYLVTEHLDGEDLIELLNAEPILPTERIVAIMRQLCAALQHAHEAGVIHRDVKPENIRLVPRLGDDGEIVEQVKLLDFGTAKLLHDGPSGALAGAHLLAVPDEDGGRLVIGTPAYMSPEQAAGQAVDARSDVYACGVLLFEMATGRLPFERPTAVALAAAHIECPPPRPSALNGVIDPDLEALILQCLQKNPAERPQSARALRAALAHVALRRARDAAGDRAPGSPSPPPSPNGRAAPSPRESGSVDDLATTRTAYTSTWVGHRPSARTGTANDKPFLGS</sequence>
<keyword evidence="3" id="KW-0418">Kinase</keyword>
<gene>
    <name evidence="8" type="ORF">SOCE26_047410</name>
</gene>
<dbReference type="Gene3D" id="3.30.200.20">
    <property type="entry name" value="Phosphorylase Kinase, domain 1"/>
    <property type="match status" value="1"/>
</dbReference>
<evidence type="ECO:0000256" key="6">
    <source>
        <dbReference type="SAM" id="MobiDB-lite"/>
    </source>
</evidence>
<evidence type="ECO:0000256" key="2">
    <source>
        <dbReference type="ARBA" id="ARBA00022741"/>
    </source>
</evidence>
<dbReference type="EMBL" id="CP012673">
    <property type="protein sequence ID" value="AUX43297.1"/>
    <property type="molecule type" value="Genomic_DNA"/>
</dbReference>
<evidence type="ECO:0000256" key="4">
    <source>
        <dbReference type="ARBA" id="ARBA00022840"/>
    </source>
</evidence>
<dbReference type="GO" id="GO:0005524">
    <property type="term" value="F:ATP binding"/>
    <property type="evidence" value="ECO:0007669"/>
    <property type="project" value="UniProtKB-UniRule"/>
</dbReference>
<dbReference type="SUPFAM" id="SSF56112">
    <property type="entry name" value="Protein kinase-like (PK-like)"/>
    <property type="match status" value="1"/>
</dbReference>
<feature type="binding site" evidence="5">
    <location>
        <position position="59"/>
    </location>
    <ligand>
        <name>ATP</name>
        <dbReference type="ChEBI" id="CHEBI:30616"/>
    </ligand>
</feature>
<accession>A0A2L0EVH2</accession>
<dbReference type="InterPro" id="IPR017441">
    <property type="entry name" value="Protein_kinase_ATP_BS"/>
</dbReference>
<evidence type="ECO:0000313" key="8">
    <source>
        <dbReference type="EMBL" id="AUX43297.1"/>
    </source>
</evidence>
<feature type="compositionally biased region" description="Low complexity" evidence="6">
    <location>
        <begin position="89"/>
        <end position="101"/>
    </location>
</feature>
<dbReference type="PROSITE" id="PS50011">
    <property type="entry name" value="PROTEIN_KINASE_DOM"/>
    <property type="match status" value="1"/>
</dbReference>
<proteinExistence type="predicted"/>
<feature type="domain" description="Protein kinase" evidence="7">
    <location>
        <begin position="30"/>
        <end position="385"/>
    </location>
</feature>
<dbReference type="SMART" id="SM00220">
    <property type="entry name" value="S_TKc"/>
    <property type="match status" value="1"/>
</dbReference>
<dbReference type="AlphaFoldDB" id="A0A2L0EVH2"/>
<dbReference type="Proteomes" id="UP000238348">
    <property type="component" value="Chromosome"/>
</dbReference>
<keyword evidence="2 5" id="KW-0547">Nucleotide-binding</keyword>
<dbReference type="PANTHER" id="PTHR43289">
    <property type="entry name" value="MITOGEN-ACTIVATED PROTEIN KINASE KINASE KINASE 20-RELATED"/>
    <property type="match status" value="1"/>
</dbReference>
<evidence type="ECO:0000259" key="7">
    <source>
        <dbReference type="PROSITE" id="PS50011"/>
    </source>
</evidence>
<dbReference type="Pfam" id="PF00069">
    <property type="entry name" value="Pkinase"/>
    <property type="match status" value="1"/>
</dbReference>
<dbReference type="InterPro" id="IPR000719">
    <property type="entry name" value="Prot_kinase_dom"/>
</dbReference>
<organism evidence="8 9">
    <name type="scientific">Sorangium cellulosum</name>
    <name type="common">Polyangium cellulosum</name>
    <dbReference type="NCBI Taxonomy" id="56"/>
    <lineage>
        <taxon>Bacteria</taxon>
        <taxon>Pseudomonadati</taxon>
        <taxon>Myxococcota</taxon>
        <taxon>Polyangia</taxon>
        <taxon>Polyangiales</taxon>
        <taxon>Polyangiaceae</taxon>
        <taxon>Sorangium</taxon>
    </lineage>
</organism>
<dbReference type="PROSITE" id="PS00107">
    <property type="entry name" value="PROTEIN_KINASE_ATP"/>
    <property type="match status" value="1"/>
</dbReference>
<dbReference type="Gene3D" id="1.10.510.10">
    <property type="entry name" value="Transferase(Phosphotransferase) domain 1"/>
    <property type="match status" value="1"/>
</dbReference>
<evidence type="ECO:0000256" key="1">
    <source>
        <dbReference type="ARBA" id="ARBA00022679"/>
    </source>
</evidence>
<keyword evidence="4 5" id="KW-0067">ATP-binding</keyword>